<dbReference type="PROSITE" id="PS50206">
    <property type="entry name" value="RHODANESE_3"/>
    <property type="match status" value="2"/>
</dbReference>
<sequence>MLCNFVYIRIIVMSFKSALISPSDLQDTLTRDENVILLDCTIDKVGQSLKDAKLELLPNSLFFDIEGKFSDHVSKLPHTLVAEQVFENEVQALGIDQDSTVVLYDRWGVYSSPRAWWMFKVMGFDQVYILNGGVPAWKKNKYKLADSYKQEDKVGNFKAHFQKNLYADKDYILAHYRASNVTIFDARSKGRFSGLVPEPRKGLNGGHIPHSKNLPFEELLEEIYYKPTDELQQQFDQFKTTANEYIFSCGSGITASILAFASYISGHTNIRVYDGSWSEWGREELNLPIEK</sequence>
<evidence type="ECO:0000256" key="1">
    <source>
        <dbReference type="ARBA" id="ARBA00022679"/>
    </source>
</evidence>
<dbReference type="OrthoDB" id="9770030at2"/>
<dbReference type="AlphaFoldDB" id="A0A420VUA2"/>
<dbReference type="CDD" id="cd01448">
    <property type="entry name" value="TST_Repeat_1"/>
    <property type="match status" value="1"/>
</dbReference>
<dbReference type="SMART" id="SM00450">
    <property type="entry name" value="RHOD"/>
    <property type="match status" value="2"/>
</dbReference>
<evidence type="ECO:0000313" key="5">
    <source>
        <dbReference type="Proteomes" id="UP000282423"/>
    </source>
</evidence>
<gene>
    <name evidence="4" type="ORF">D7322_18975</name>
</gene>
<dbReference type="EMBL" id="RBWS01000015">
    <property type="protein sequence ID" value="RKO69958.1"/>
    <property type="molecule type" value="Genomic_DNA"/>
</dbReference>
<feature type="domain" description="Rhodanese" evidence="3">
    <location>
        <begin position="177"/>
        <end position="285"/>
    </location>
</feature>
<evidence type="ECO:0000256" key="2">
    <source>
        <dbReference type="ARBA" id="ARBA00022737"/>
    </source>
</evidence>
<keyword evidence="2" id="KW-0677">Repeat</keyword>
<keyword evidence="5" id="KW-1185">Reference proteome</keyword>
<dbReference type="SUPFAM" id="SSF52821">
    <property type="entry name" value="Rhodanese/Cell cycle control phosphatase"/>
    <property type="match status" value="2"/>
</dbReference>
<reference evidence="4 5" key="1">
    <citation type="submission" date="2018-10" db="EMBL/GenBank/DDBJ databases">
        <title>Sphingobacterium sp. M05W1-28.</title>
        <authorList>
            <person name="Cai H."/>
        </authorList>
    </citation>
    <scope>NUCLEOTIDE SEQUENCE [LARGE SCALE GENOMIC DNA]</scope>
    <source>
        <strain evidence="4 5">M05W1-28</strain>
    </source>
</reference>
<accession>A0A420VUA2</accession>
<dbReference type="InterPro" id="IPR036873">
    <property type="entry name" value="Rhodanese-like_dom_sf"/>
</dbReference>
<dbReference type="Gene3D" id="3.40.250.10">
    <property type="entry name" value="Rhodanese-like domain"/>
    <property type="match status" value="2"/>
</dbReference>
<dbReference type="PANTHER" id="PTHR11364:SF27">
    <property type="entry name" value="SULFURTRANSFERASE"/>
    <property type="match status" value="1"/>
</dbReference>
<dbReference type="PANTHER" id="PTHR11364">
    <property type="entry name" value="THIOSULFATE SULFERTANSFERASE"/>
    <property type="match status" value="1"/>
</dbReference>
<organism evidence="4 5">
    <name type="scientific">Sphingobacterium puteale</name>
    <dbReference type="NCBI Taxonomy" id="2420510"/>
    <lineage>
        <taxon>Bacteria</taxon>
        <taxon>Pseudomonadati</taxon>
        <taxon>Bacteroidota</taxon>
        <taxon>Sphingobacteriia</taxon>
        <taxon>Sphingobacteriales</taxon>
        <taxon>Sphingobacteriaceae</taxon>
        <taxon>Sphingobacterium</taxon>
    </lineage>
</organism>
<dbReference type="Pfam" id="PF00581">
    <property type="entry name" value="Rhodanese"/>
    <property type="match status" value="2"/>
</dbReference>
<dbReference type="Proteomes" id="UP000282423">
    <property type="component" value="Unassembled WGS sequence"/>
</dbReference>
<keyword evidence="1 4" id="KW-0808">Transferase</keyword>
<proteinExistence type="predicted"/>
<dbReference type="InterPro" id="IPR045078">
    <property type="entry name" value="TST/MPST-like"/>
</dbReference>
<name>A0A420VUA2_9SPHI</name>
<evidence type="ECO:0000313" key="4">
    <source>
        <dbReference type="EMBL" id="RKO69958.1"/>
    </source>
</evidence>
<dbReference type="CDD" id="cd01449">
    <property type="entry name" value="TST_Repeat_2"/>
    <property type="match status" value="1"/>
</dbReference>
<dbReference type="InterPro" id="IPR001763">
    <property type="entry name" value="Rhodanese-like_dom"/>
</dbReference>
<comment type="caution">
    <text evidence="4">The sequence shown here is derived from an EMBL/GenBank/DDBJ whole genome shotgun (WGS) entry which is preliminary data.</text>
</comment>
<evidence type="ECO:0000259" key="3">
    <source>
        <dbReference type="PROSITE" id="PS50206"/>
    </source>
</evidence>
<feature type="domain" description="Rhodanese" evidence="3">
    <location>
        <begin position="31"/>
        <end position="146"/>
    </location>
</feature>
<dbReference type="GO" id="GO:0004792">
    <property type="term" value="F:thiosulfate-cyanide sulfurtransferase activity"/>
    <property type="evidence" value="ECO:0007669"/>
    <property type="project" value="TreeGrafter"/>
</dbReference>
<protein>
    <submittedName>
        <fullName evidence="4">Sulfurtransferase</fullName>
    </submittedName>
</protein>